<accession>A0ACC0LTB3</accession>
<evidence type="ECO:0000313" key="2">
    <source>
        <dbReference type="Proteomes" id="UP001062846"/>
    </source>
</evidence>
<keyword evidence="2" id="KW-1185">Reference proteome</keyword>
<dbReference type="EMBL" id="CM046398">
    <property type="protein sequence ID" value="KAI8531832.1"/>
    <property type="molecule type" value="Genomic_DNA"/>
</dbReference>
<name>A0ACC0LTB3_RHOML</name>
<gene>
    <name evidence="1" type="ORF">RHMOL_Rhmol11G0166700</name>
</gene>
<protein>
    <submittedName>
        <fullName evidence="1">Uncharacterized protein</fullName>
    </submittedName>
</protein>
<organism evidence="1 2">
    <name type="scientific">Rhododendron molle</name>
    <name type="common">Chinese azalea</name>
    <name type="synonym">Azalea mollis</name>
    <dbReference type="NCBI Taxonomy" id="49168"/>
    <lineage>
        <taxon>Eukaryota</taxon>
        <taxon>Viridiplantae</taxon>
        <taxon>Streptophyta</taxon>
        <taxon>Embryophyta</taxon>
        <taxon>Tracheophyta</taxon>
        <taxon>Spermatophyta</taxon>
        <taxon>Magnoliopsida</taxon>
        <taxon>eudicotyledons</taxon>
        <taxon>Gunneridae</taxon>
        <taxon>Pentapetalae</taxon>
        <taxon>asterids</taxon>
        <taxon>Ericales</taxon>
        <taxon>Ericaceae</taxon>
        <taxon>Ericoideae</taxon>
        <taxon>Rhodoreae</taxon>
        <taxon>Rhododendron</taxon>
    </lineage>
</organism>
<sequence length="757" mass="82025">MPLSEFYKMARGSLESAQQRTTTTSSADLSHLPGNELVELVWDNGQIVMQGQSTRARKTSSSIDFQSQTLKVRDKNRLNATHSKMGKFGVMDCVLNDFASAVPSGEMGLDQDDDMVPWLNYPLDESIPHDYCSDILPELSGVTVNQISSHSSFATNKRGSYNRTTRGSNYVQNGLGLEHENAAKVSSSEVGEGSGPRISHFFPWSFQENQTSIPSHKSGVSSIISNNITNTKHAVCGHPSNGVKIQKQDSVLPNTNSGIMNFSHFSRPAALVHTNLQNVSAITSPVTLGIEGMGGKNKGPSLSSTNFAESTLINLSSGLSKGMDANSQPNSVPPKVDSVVVGKPINELRAAEQSEAVCQEDVVKNDKLLGQVVGEKNVEPVVAPSSLCSGNSAERASNDLTHDLKRKCQETDDSEGRSEDIEEESVGIRKAAPVRRGTGSKRSRAAEVHNLSERRRRDRINEKMRALQELIPNCNKVDKASMLDEAIEYLKTLQLQVQMMSMGGGMYMPPMMFPAGMAQLHAAHMARFSPMGVGFGMGMMDMNGGSPGCPMMQVPPLHGAPFRAPHPAPIFAPTSFQGMAGPNFQVFGHPAPRVPFSGVPPINSAMELNATRMAAPVELPNSAPSSNPKDLIQNANSQMMHNANASTSMNHTSTQCQVSNADFGQSSLVHRSDQAPEDVCRDDMNLTKEADVLLRPDFGLFVQVVNEMDAEPCQQRSGTLLRSIAFEPVFCCAAIRVMVPCLTEFGSVRKRVKEFSE</sequence>
<evidence type="ECO:0000313" key="1">
    <source>
        <dbReference type="EMBL" id="KAI8531832.1"/>
    </source>
</evidence>
<dbReference type="Proteomes" id="UP001062846">
    <property type="component" value="Chromosome 11"/>
</dbReference>
<comment type="caution">
    <text evidence="1">The sequence shown here is derived from an EMBL/GenBank/DDBJ whole genome shotgun (WGS) entry which is preliminary data.</text>
</comment>
<reference evidence="1" key="1">
    <citation type="submission" date="2022-02" db="EMBL/GenBank/DDBJ databases">
        <title>Plant Genome Project.</title>
        <authorList>
            <person name="Zhang R.-G."/>
        </authorList>
    </citation>
    <scope>NUCLEOTIDE SEQUENCE</scope>
    <source>
        <strain evidence="1">AT1</strain>
    </source>
</reference>
<proteinExistence type="predicted"/>